<organism evidence="5 6">
    <name type="scientific">Desmospora activa DSM 45169</name>
    <dbReference type="NCBI Taxonomy" id="1121389"/>
    <lineage>
        <taxon>Bacteria</taxon>
        <taxon>Bacillati</taxon>
        <taxon>Bacillota</taxon>
        <taxon>Bacilli</taxon>
        <taxon>Bacillales</taxon>
        <taxon>Thermoactinomycetaceae</taxon>
        <taxon>Desmospora</taxon>
    </lineage>
</organism>
<evidence type="ECO:0000259" key="4">
    <source>
        <dbReference type="PROSITE" id="PS51352"/>
    </source>
</evidence>
<reference evidence="5 6" key="1">
    <citation type="submission" date="2018-04" db="EMBL/GenBank/DDBJ databases">
        <title>Genomic Encyclopedia of Archaeal and Bacterial Type Strains, Phase II (KMG-II): from individual species to whole genera.</title>
        <authorList>
            <person name="Goeker M."/>
        </authorList>
    </citation>
    <scope>NUCLEOTIDE SEQUENCE [LARGE SCALE GENOMIC DNA]</scope>
    <source>
        <strain evidence="5 6">DSM 45169</strain>
    </source>
</reference>
<comment type="caution">
    <text evidence="5">The sequence shown here is derived from an EMBL/GenBank/DDBJ whole genome shotgun (WGS) entry which is preliminary data.</text>
</comment>
<evidence type="ECO:0000313" key="5">
    <source>
        <dbReference type="EMBL" id="PTM59249.1"/>
    </source>
</evidence>
<keyword evidence="2" id="KW-0201">Cytochrome c-type biogenesis</keyword>
<dbReference type="PANTHER" id="PTHR42852">
    <property type="entry name" value="THIOL:DISULFIDE INTERCHANGE PROTEIN DSBE"/>
    <property type="match status" value="1"/>
</dbReference>
<feature type="domain" description="Thioredoxin" evidence="4">
    <location>
        <begin position="75"/>
        <end position="214"/>
    </location>
</feature>
<evidence type="ECO:0000256" key="3">
    <source>
        <dbReference type="SAM" id="MobiDB-lite"/>
    </source>
</evidence>
<dbReference type="InterPro" id="IPR017937">
    <property type="entry name" value="Thioredoxin_CS"/>
</dbReference>
<evidence type="ECO:0000313" key="6">
    <source>
        <dbReference type="Proteomes" id="UP000241639"/>
    </source>
</evidence>
<dbReference type="AlphaFoldDB" id="A0A2T4ZBH6"/>
<dbReference type="InterPro" id="IPR036249">
    <property type="entry name" value="Thioredoxin-like_sf"/>
</dbReference>
<gene>
    <name evidence="5" type="ORF">C8J48_1854</name>
</gene>
<dbReference type="EMBL" id="PZZP01000001">
    <property type="protein sequence ID" value="PTM59249.1"/>
    <property type="molecule type" value="Genomic_DNA"/>
</dbReference>
<dbReference type="GO" id="GO:0016491">
    <property type="term" value="F:oxidoreductase activity"/>
    <property type="evidence" value="ECO:0007669"/>
    <property type="project" value="InterPro"/>
</dbReference>
<sequence>MSQSIKNGIVVGVALAAVVAAVWGVIGNGFGGKTESKGEQGTAASPDDTLGQTETSKQKRQEADDLPPALPQEGPLRGQDMPEITLVDREGEPVSLRDNDGKSAIINVWASWCPPCKDEMPHLQTAYEKHGDQVQFHMVNLTNRDSLDKMDAFLREEAFTFPVLLDEEGATEKELQILGIPNTFVLDGEGRIIHHIAGYMDEKTVEKIMEELTS</sequence>
<dbReference type="PROSITE" id="PS00194">
    <property type="entry name" value="THIOREDOXIN_1"/>
    <property type="match status" value="1"/>
</dbReference>
<dbReference type="InterPro" id="IPR050553">
    <property type="entry name" value="Thioredoxin_ResA/DsbE_sf"/>
</dbReference>
<protein>
    <submittedName>
        <fullName evidence="5">Peroxiredoxin</fullName>
    </submittedName>
</protein>
<comment type="subcellular location">
    <subcellularLocation>
        <location evidence="1">Cell envelope</location>
    </subcellularLocation>
</comment>
<dbReference type="InterPro" id="IPR013740">
    <property type="entry name" value="Redoxin"/>
</dbReference>
<evidence type="ECO:0000256" key="2">
    <source>
        <dbReference type="ARBA" id="ARBA00022748"/>
    </source>
</evidence>
<dbReference type="SUPFAM" id="SSF52833">
    <property type="entry name" value="Thioredoxin-like"/>
    <property type="match status" value="1"/>
</dbReference>
<name>A0A2T4ZBH6_9BACL</name>
<dbReference type="PROSITE" id="PS51352">
    <property type="entry name" value="THIOREDOXIN_2"/>
    <property type="match status" value="1"/>
</dbReference>
<dbReference type="PANTHER" id="PTHR42852:SF17">
    <property type="entry name" value="THIOREDOXIN-LIKE PROTEIN HI_1115"/>
    <property type="match status" value="1"/>
</dbReference>
<dbReference type="GO" id="GO:0030313">
    <property type="term" value="C:cell envelope"/>
    <property type="evidence" value="ECO:0007669"/>
    <property type="project" value="UniProtKB-SubCell"/>
</dbReference>
<dbReference type="RefSeq" id="WP_107726088.1">
    <property type="nucleotide sequence ID" value="NZ_PZZP01000001.1"/>
</dbReference>
<dbReference type="Proteomes" id="UP000241639">
    <property type="component" value="Unassembled WGS sequence"/>
</dbReference>
<dbReference type="InterPro" id="IPR013766">
    <property type="entry name" value="Thioredoxin_domain"/>
</dbReference>
<accession>A0A2T4ZBH6</accession>
<dbReference type="Pfam" id="PF08534">
    <property type="entry name" value="Redoxin"/>
    <property type="match status" value="1"/>
</dbReference>
<evidence type="ECO:0000256" key="1">
    <source>
        <dbReference type="ARBA" id="ARBA00004196"/>
    </source>
</evidence>
<feature type="region of interest" description="Disordered" evidence="3">
    <location>
        <begin position="30"/>
        <end position="80"/>
    </location>
</feature>
<dbReference type="CDD" id="cd02966">
    <property type="entry name" value="TlpA_like_family"/>
    <property type="match status" value="1"/>
</dbReference>
<dbReference type="Gene3D" id="3.40.30.10">
    <property type="entry name" value="Glutaredoxin"/>
    <property type="match status" value="1"/>
</dbReference>
<dbReference type="GO" id="GO:0017004">
    <property type="term" value="P:cytochrome complex assembly"/>
    <property type="evidence" value="ECO:0007669"/>
    <property type="project" value="UniProtKB-KW"/>
</dbReference>
<proteinExistence type="predicted"/>
<dbReference type="OrthoDB" id="25753at2"/>
<keyword evidence="6" id="KW-1185">Reference proteome</keyword>